<dbReference type="Proteomes" id="UP000486351">
    <property type="component" value="Unassembled WGS sequence"/>
</dbReference>
<protein>
    <submittedName>
        <fullName evidence="1">Uncharacterized protein</fullName>
    </submittedName>
</protein>
<dbReference type="EMBL" id="QXFY01001347">
    <property type="protein sequence ID" value="KAE9320276.1"/>
    <property type="molecule type" value="Genomic_DNA"/>
</dbReference>
<sequence length="60" mass="6624">MMGGMRLVCLGCSAASNGSFTSVYFSTITISDSLKFISELRRDPGGRLILRKHYDLVMYG</sequence>
<reference evidence="1 2" key="1">
    <citation type="submission" date="2018-09" db="EMBL/GenBank/DDBJ databases">
        <title>Genomic investigation of the strawberry pathogen Phytophthora fragariae indicates pathogenicity is determined by transcriptional variation in three key races.</title>
        <authorList>
            <person name="Adams T.M."/>
            <person name="Armitage A.D."/>
            <person name="Sobczyk M.K."/>
            <person name="Bates H.J."/>
            <person name="Dunwell J.M."/>
            <person name="Nellist C.F."/>
            <person name="Harrison R.J."/>
        </authorList>
    </citation>
    <scope>NUCLEOTIDE SEQUENCE [LARGE SCALE GENOMIC DNA]</scope>
    <source>
        <strain evidence="1 2">NOV-77</strain>
    </source>
</reference>
<accession>A0A6G0R6S6</accession>
<organism evidence="1 2">
    <name type="scientific">Phytophthora fragariae</name>
    <dbReference type="NCBI Taxonomy" id="53985"/>
    <lineage>
        <taxon>Eukaryota</taxon>
        <taxon>Sar</taxon>
        <taxon>Stramenopiles</taxon>
        <taxon>Oomycota</taxon>
        <taxon>Peronosporomycetes</taxon>
        <taxon>Peronosporales</taxon>
        <taxon>Peronosporaceae</taxon>
        <taxon>Phytophthora</taxon>
    </lineage>
</organism>
<gene>
    <name evidence="1" type="ORF">PF008_g18064</name>
</gene>
<name>A0A6G0R6S6_9STRA</name>
<comment type="caution">
    <text evidence="1">The sequence shown here is derived from an EMBL/GenBank/DDBJ whole genome shotgun (WGS) entry which is preliminary data.</text>
</comment>
<dbReference type="AlphaFoldDB" id="A0A6G0R6S6"/>
<evidence type="ECO:0000313" key="2">
    <source>
        <dbReference type="Proteomes" id="UP000486351"/>
    </source>
</evidence>
<evidence type="ECO:0000313" key="1">
    <source>
        <dbReference type="EMBL" id="KAE9320276.1"/>
    </source>
</evidence>
<proteinExistence type="predicted"/>